<proteinExistence type="predicted"/>
<gene>
    <name evidence="1" type="ORF">FG87_39230</name>
</gene>
<reference evidence="1 2" key="1">
    <citation type="journal article" date="2014" name="Int. J. Syst. Evol. Microbiol.">
        <title>Nocardia vulneris sp. nov., isolated from wounds of human patients in North America.</title>
        <authorList>
            <person name="Lasker B.A."/>
            <person name="Bell M."/>
            <person name="Klenk H.P."/>
            <person name="Sproer C."/>
            <person name="Schumann C."/>
            <person name="Schumann P."/>
            <person name="Brown J.M."/>
        </authorList>
    </citation>
    <scope>NUCLEOTIDE SEQUENCE [LARGE SCALE GENOMIC DNA]</scope>
    <source>
        <strain evidence="1 2">W9851</strain>
    </source>
</reference>
<comment type="caution">
    <text evidence="1">The sequence shown here is derived from an EMBL/GenBank/DDBJ whole genome shotgun (WGS) entry which is preliminary data.</text>
</comment>
<dbReference type="Proteomes" id="UP000031364">
    <property type="component" value="Unassembled WGS sequence"/>
</dbReference>
<evidence type="ECO:0000313" key="1">
    <source>
        <dbReference type="EMBL" id="KIA60069.1"/>
    </source>
</evidence>
<sequence>MSGVGEVVVEATGVTYYSALDEAGFFGWLDRIRCVESYRGELRTLYLTVRLGAVDEDGLRELVALYRRYEIDLKQLRVLDAERVGPWFSDPERWWHADVFG</sequence>
<protein>
    <submittedName>
        <fullName evidence="1">Uncharacterized protein</fullName>
    </submittedName>
</protein>
<accession>A0ABR4Z464</accession>
<organism evidence="1 2">
    <name type="scientific">Nocardia vulneris</name>
    <dbReference type="NCBI Taxonomy" id="1141657"/>
    <lineage>
        <taxon>Bacteria</taxon>
        <taxon>Bacillati</taxon>
        <taxon>Actinomycetota</taxon>
        <taxon>Actinomycetes</taxon>
        <taxon>Mycobacteriales</taxon>
        <taxon>Nocardiaceae</taxon>
        <taxon>Nocardia</taxon>
    </lineage>
</organism>
<evidence type="ECO:0000313" key="2">
    <source>
        <dbReference type="Proteomes" id="UP000031364"/>
    </source>
</evidence>
<name>A0ABR4Z464_9NOCA</name>
<dbReference type="EMBL" id="JNFP01000081">
    <property type="protein sequence ID" value="KIA60069.1"/>
    <property type="molecule type" value="Genomic_DNA"/>
</dbReference>
<keyword evidence="2" id="KW-1185">Reference proteome</keyword>
<dbReference type="RefSeq" id="WP_043681420.1">
    <property type="nucleotide sequence ID" value="NZ_BDCI01000008.1"/>
</dbReference>